<evidence type="ECO:0000313" key="21">
    <source>
        <dbReference type="Proteomes" id="UP000294813"/>
    </source>
</evidence>
<evidence type="ECO:0000256" key="8">
    <source>
        <dbReference type="ARBA" id="ARBA00022777"/>
    </source>
</evidence>
<evidence type="ECO:0000256" key="18">
    <source>
        <dbReference type="PIRSR" id="PIRSR600829-4"/>
    </source>
</evidence>
<dbReference type="InterPro" id="IPR033717">
    <property type="entry name" value="UDPK"/>
</dbReference>
<dbReference type="Proteomes" id="UP000294813">
    <property type="component" value="Unassembled WGS sequence"/>
</dbReference>
<proteinExistence type="inferred from homology"/>
<comment type="subcellular location">
    <subcellularLocation>
        <location evidence="1">Cell membrane</location>
        <topology evidence="1">Multi-pass membrane protein</topology>
    </subcellularLocation>
</comment>
<feature type="binding site" evidence="16">
    <location>
        <position position="65"/>
    </location>
    <ligand>
        <name>substrate</name>
    </ligand>
</feature>
<evidence type="ECO:0000256" key="2">
    <source>
        <dbReference type="ARBA" id="ARBA00005967"/>
    </source>
</evidence>
<keyword evidence="7 17" id="KW-0547">Nucleotide-binding</keyword>
<evidence type="ECO:0000256" key="6">
    <source>
        <dbReference type="ARBA" id="ARBA00022692"/>
    </source>
</evidence>
<keyword evidence="6 19" id="KW-0812">Transmembrane</keyword>
<feature type="transmembrane region" description="Helical" evidence="19">
    <location>
        <begin position="29"/>
        <end position="46"/>
    </location>
</feature>
<keyword evidence="18" id="KW-0460">Magnesium</keyword>
<feature type="binding site" evidence="17">
    <location>
        <begin position="81"/>
        <end position="83"/>
    </location>
    <ligand>
        <name>ATP</name>
        <dbReference type="ChEBI" id="CHEBI:30616"/>
    </ligand>
</feature>
<evidence type="ECO:0000256" key="17">
    <source>
        <dbReference type="PIRSR" id="PIRSR600829-3"/>
    </source>
</evidence>
<keyword evidence="3" id="KW-1003">Cell membrane</keyword>
<dbReference type="PANTHER" id="PTHR34299">
    <property type="entry name" value="DIACYLGLYCEROL KINASE"/>
    <property type="match status" value="1"/>
</dbReference>
<dbReference type="OrthoDB" id="9789934at2"/>
<dbReference type="PANTHER" id="PTHR34299:SF1">
    <property type="entry name" value="DIACYLGLYCEROL KINASE"/>
    <property type="match status" value="1"/>
</dbReference>
<evidence type="ECO:0000256" key="3">
    <source>
        <dbReference type="ARBA" id="ARBA00022475"/>
    </source>
</evidence>
<evidence type="ECO:0000313" key="20">
    <source>
        <dbReference type="EMBL" id="TCP64213.1"/>
    </source>
</evidence>
<accession>A0A4R2RM37</accession>
<keyword evidence="5" id="KW-0808">Transferase</keyword>
<keyword evidence="11" id="KW-0443">Lipid metabolism</keyword>
<dbReference type="CDD" id="cd14265">
    <property type="entry name" value="UDPK_IM_like"/>
    <property type="match status" value="1"/>
</dbReference>
<dbReference type="InterPro" id="IPR000829">
    <property type="entry name" value="DAGK"/>
</dbReference>
<dbReference type="GO" id="GO:0008654">
    <property type="term" value="P:phospholipid biosynthetic process"/>
    <property type="evidence" value="ECO:0007669"/>
    <property type="project" value="UniProtKB-KW"/>
</dbReference>
<evidence type="ECO:0000256" key="7">
    <source>
        <dbReference type="ARBA" id="ARBA00022741"/>
    </source>
</evidence>
<evidence type="ECO:0000256" key="15">
    <source>
        <dbReference type="PIRSR" id="PIRSR600829-1"/>
    </source>
</evidence>
<keyword evidence="18" id="KW-0479">Metal-binding</keyword>
<comment type="caution">
    <text evidence="20">The sequence shown here is derived from an EMBL/GenBank/DDBJ whole genome shotgun (WGS) entry which is preliminary data.</text>
</comment>
<comment type="similarity">
    <text evidence="2">Belongs to the bacterial diacylglycerol kinase family.</text>
</comment>
<feature type="binding site" evidence="18">
    <location>
        <position position="72"/>
    </location>
    <ligand>
        <name>a divalent metal cation</name>
        <dbReference type="ChEBI" id="CHEBI:60240"/>
    </ligand>
</feature>
<evidence type="ECO:0000256" key="10">
    <source>
        <dbReference type="ARBA" id="ARBA00022989"/>
    </source>
</evidence>
<evidence type="ECO:0000256" key="4">
    <source>
        <dbReference type="ARBA" id="ARBA00022516"/>
    </source>
</evidence>
<keyword evidence="13" id="KW-0594">Phospholipid biosynthesis</keyword>
<dbReference type="EMBL" id="SLXT01000011">
    <property type="protein sequence ID" value="TCP64213.1"/>
    <property type="molecule type" value="Genomic_DNA"/>
</dbReference>
<dbReference type="GO" id="GO:0005886">
    <property type="term" value="C:plasma membrane"/>
    <property type="evidence" value="ECO:0007669"/>
    <property type="project" value="UniProtKB-SubCell"/>
</dbReference>
<evidence type="ECO:0000256" key="5">
    <source>
        <dbReference type="ARBA" id="ARBA00022679"/>
    </source>
</evidence>
<dbReference type="PROSITE" id="PS01069">
    <property type="entry name" value="DAGK_PROKAR"/>
    <property type="match status" value="1"/>
</dbReference>
<dbReference type="Pfam" id="PF01219">
    <property type="entry name" value="DAGK_prokar"/>
    <property type="match status" value="1"/>
</dbReference>
<keyword evidence="21" id="KW-1185">Reference proteome</keyword>
<evidence type="ECO:0000256" key="1">
    <source>
        <dbReference type="ARBA" id="ARBA00004651"/>
    </source>
</evidence>
<evidence type="ECO:0000256" key="11">
    <source>
        <dbReference type="ARBA" id="ARBA00023098"/>
    </source>
</evidence>
<dbReference type="GO" id="GO:0016301">
    <property type="term" value="F:kinase activity"/>
    <property type="evidence" value="ECO:0007669"/>
    <property type="project" value="UniProtKB-KW"/>
</dbReference>
<evidence type="ECO:0000256" key="13">
    <source>
        <dbReference type="ARBA" id="ARBA00023209"/>
    </source>
</evidence>
<dbReference type="InterPro" id="IPR036945">
    <property type="entry name" value="DAGK_sf"/>
</dbReference>
<keyword evidence="10 19" id="KW-1133">Transmembrane helix</keyword>
<feature type="active site" description="Proton acceptor" evidence="15">
    <location>
        <position position="65"/>
    </location>
</feature>
<keyword evidence="14" id="KW-1208">Phospholipid metabolism</keyword>
<dbReference type="GO" id="GO:0005524">
    <property type="term" value="F:ATP binding"/>
    <property type="evidence" value="ECO:0007669"/>
    <property type="project" value="UniProtKB-KW"/>
</dbReference>
<keyword evidence="4" id="KW-0444">Lipid biosynthesis</keyword>
<sequence length="129" mass="14014">MNGRKLAWSFVFAFRGLVWTLHTQQNMRIHGVATFVAVGLLAWLRPPLWQTAWIVLSIFLVLAGEALNSALEAAVDRIGKEQHPLSGAAKDAAAGAVLLLALQALIAGMVVFGPPLWKVFEPLWFGLGL</sequence>
<organism evidence="20 21">
    <name type="scientific">Heliophilum fasciatum</name>
    <dbReference type="NCBI Taxonomy" id="35700"/>
    <lineage>
        <taxon>Bacteria</taxon>
        <taxon>Bacillati</taxon>
        <taxon>Bacillota</taxon>
        <taxon>Clostridia</taxon>
        <taxon>Eubacteriales</taxon>
        <taxon>Heliobacteriaceae</taxon>
        <taxon>Heliophilum</taxon>
    </lineage>
</organism>
<gene>
    <name evidence="20" type="ORF">EDD73_11165</name>
</gene>
<feature type="transmembrane region" description="Helical" evidence="19">
    <location>
        <begin position="92"/>
        <end position="117"/>
    </location>
</feature>
<dbReference type="RefSeq" id="WP_131919204.1">
    <property type="nucleotide sequence ID" value="NZ_JAOQNU010000011.1"/>
</dbReference>
<evidence type="ECO:0000256" key="12">
    <source>
        <dbReference type="ARBA" id="ARBA00023136"/>
    </source>
</evidence>
<evidence type="ECO:0000256" key="16">
    <source>
        <dbReference type="PIRSR" id="PIRSR600829-2"/>
    </source>
</evidence>
<evidence type="ECO:0000256" key="9">
    <source>
        <dbReference type="ARBA" id="ARBA00022840"/>
    </source>
</evidence>
<feature type="transmembrane region" description="Helical" evidence="19">
    <location>
        <begin position="52"/>
        <end position="71"/>
    </location>
</feature>
<dbReference type="AlphaFoldDB" id="A0A4R2RM37"/>
<protein>
    <submittedName>
        <fullName evidence="20">Diacylglycerol kinase (ATP)</fullName>
    </submittedName>
</protein>
<name>A0A4R2RM37_9FIRM</name>
<keyword evidence="12 19" id="KW-0472">Membrane</keyword>
<keyword evidence="9 17" id="KW-0067">ATP-binding</keyword>
<dbReference type="GO" id="GO:0046872">
    <property type="term" value="F:metal ion binding"/>
    <property type="evidence" value="ECO:0007669"/>
    <property type="project" value="UniProtKB-KW"/>
</dbReference>
<evidence type="ECO:0000256" key="14">
    <source>
        <dbReference type="ARBA" id="ARBA00023264"/>
    </source>
</evidence>
<keyword evidence="8 20" id="KW-0418">Kinase</keyword>
<evidence type="ECO:0000256" key="19">
    <source>
        <dbReference type="SAM" id="Phobius"/>
    </source>
</evidence>
<reference evidence="20 21" key="1">
    <citation type="submission" date="2019-03" db="EMBL/GenBank/DDBJ databases">
        <title>Genomic Encyclopedia of Type Strains, Phase IV (KMG-IV): sequencing the most valuable type-strain genomes for metagenomic binning, comparative biology and taxonomic classification.</title>
        <authorList>
            <person name="Goeker M."/>
        </authorList>
    </citation>
    <scope>NUCLEOTIDE SEQUENCE [LARGE SCALE GENOMIC DNA]</scope>
    <source>
        <strain evidence="20 21">DSM 11170</strain>
    </source>
</reference>
<dbReference type="Gene3D" id="1.10.287.3610">
    <property type="match status" value="1"/>
</dbReference>
<comment type="cofactor">
    <cofactor evidence="18">
        <name>Mg(2+)</name>
        <dbReference type="ChEBI" id="CHEBI:18420"/>
    </cofactor>
    <text evidence="18">Mn(2+), Zn(2+), Cd(2+) and Co(2+) support activity to lesser extents.</text>
</comment>
<feature type="binding site" evidence="17">
    <location>
        <begin position="90"/>
        <end position="91"/>
    </location>
    <ligand>
        <name>ATP</name>
        <dbReference type="ChEBI" id="CHEBI:30616"/>
    </ligand>
</feature>
<feature type="binding site" evidence="17">
    <location>
        <position position="72"/>
    </location>
    <ligand>
        <name>ATP</name>
        <dbReference type="ChEBI" id="CHEBI:30616"/>
    </ligand>
</feature>